<dbReference type="Pfam" id="PF07690">
    <property type="entry name" value="MFS_1"/>
    <property type="match status" value="2"/>
</dbReference>
<feature type="domain" description="Major facilitator superfamily (MFS) profile" evidence="2">
    <location>
        <begin position="218"/>
        <end position="409"/>
    </location>
</feature>
<keyword evidence="1" id="KW-0812">Transmembrane</keyword>
<evidence type="ECO:0000256" key="1">
    <source>
        <dbReference type="SAM" id="Phobius"/>
    </source>
</evidence>
<sequence>MAAKRVQSTDGIRLTATRGIRGFVDGTVSVVLGAYLKLLGYSNFRVGVVVTMMLLGSAALTLLTGLYGHRFTRRVILLCGSGLMFVTGLTFATTTVFLVLVLVGTLGTMNPSSGDVSVFLPIEQSLLPATVPDTERTAMFARYAFIGSFCGALGSLAAGLPDWIVHHSSLDRATALRGVFAVYAVAGIATFYVYSALSPAIELVGLHRPEPLGPSRRMVYKLAIVFSIDALGGGFVVQSLLALWLYERFDLSVTVAGALLFWTGVCSAFSAFVSARIARRIGLIRTMVFTHLPAQLFLISAALVPNLGLAVACLVARSLLSAMDVPARTSYVMAVVLPAERAAAASVTNVPRSLASALPPLAAGWMLDHSTFGWPLIIAGCLKATYDLLLLGMFRNIRPPEEQIRAQST</sequence>
<dbReference type="InterPro" id="IPR011701">
    <property type="entry name" value="MFS"/>
</dbReference>
<dbReference type="EMBL" id="CAFBLP010000035">
    <property type="protein sequence ID" value="CAB4881158.1"/>
    <property type="molecule type" value="Genomic_DNA"/>
</dbReference>
<name>A0A6J7EHK8_9ZZZZ</name>
<feature type="transmembrane region" description="Helical" evidence="1">
    <location>
        <begin position="44"/>
        <end position="63"/>
    </location>
</feature>
<keyword evidence="1" id="KW-0472">Membrane</keyword>
<feature type="transmembrane region" description="Helical" evidence="1">
    <location>
        <begin position="222"/>
        <end position="245"/>
    </location>
</feature>
<feature type="transmembrane region" description="Helical" evidence="1">
    <location>
        <begin position="251"/>
        <end position="275"/>
    </location>
</feature>
<dbReference type="Gene3D" id="1.20.1250.20">
    <property type="entry name" value="MFS general substrate transporter like domains"/>
    <property type="match status" value="2"/>
</dbReference>
<evidence type="ECO:0000259" key="2">
    <source>
        <dbReference type="PROSITE" id="PS50850"/>
    </source>
</evidence>
<dbReference type="InterPro" id="IPR020846">
    <property type="entry name" value="MFS_dom"/>
</dbReference>
<dbReference type="AlphaFoldDB" id="A0A6J7EHK8"/>
<feature type="transmembrane region" description="Helical" evidence="1">
    <location>
        <begin position="372"/>
        <end position="394"/>
    </location>
</feature>
<protein>
    <submittedName>
        <fullName evidence="3">Unannotated protein</fullName>
    </submittedName>
</protein>
<dbReference type="GO" id="GO:0022857">
    <property type="term" value="F:transmembrane transporter activity"/>
    <property type="evidence" value="ECO:0007669"/>
    <property type="project" value="InterPro"/>
</dbReference>
<dbReference type="InterPro" id="IPR036259">
    <property type="entry name" value="MFS_trans_sf"/>
</dbReference>
<dbReference type="PANTHER" id="PTHR23520:SF5">
    <property type="entry name" value="TRANSPORTER, PUTATIVE (AFU_ORTHOLOGUE AFUA_3G04000)-RELATED"/>
    <property type="match status" value="1"/>
</dbReference>
<feature type="transmembrane region" description="Helical" evidence="1">
    <location>
        <begin position="180"/>
        <end position="201"/>
    </location>
</feature>
<feature type="transmembrane region" description="Helical" evidence="1">
    <location>
        <begin position="296"/>
        <end position="320"/>
    </location>
</feature>
<organism evidence="3">
    <name type="scientific">freshwater metagenome</name>
    <dbReference type="NCBI Taxonomy" id="449393"/>
    <lineage>
        <taxon>unclassified sequences</taxon>
        <taxon>metagenomes</taxon>
        <taxon>ecological metagenomes</taxon>
    </lineage>
</organism>
<accession>A0A6J7EHK8</accession>
<dbReference type="PROSITE" id="PS50850">
    <property type="entry name" value="MFS"/>
    <property type="match status" value="1"/>
</dbReference>
<reference evidence="3" key="1">
    <citation type="submission" date="2020-05" db="EMBL/GenBank/DDBJ databases">
        <authorList>
            <person name="Chiriac C."/>
            <person name="Salcher M."/>
            <person name="Ghai R."/>
            <person name="Kavagutti S V."/>
        </authorList>
    </citation>
    <scope>NUCLEOTIDE SEQUENCE</scope>
</reference>
<dbReference type="SUPFAM" id="SSF103473">
    <property type="entry name" value="MFS general substrate transporter"/>
    <property type="match status" value="1"/>
</dbReference>
<dbReference type="PANTHER" id="PTHR23520">
    <property type="entry name" value="TRANSPORTER, PUTATIVE (AFU_ORTHOLOGUE AFUA_3G04000)-RELATED"/>
    <property type="match status" value="1"/>
</dbReference>
<evidence type="ECO:0000313" key="3">
    <source>
        <dbReference type="EMBL" id="CAB4881158.1"/>
    </source>
</evidence>
<proteinExistence type="predicted"/>
<feature type="transmembrane region" description="Helical" evidence="1">
    <location>
        <begin position="75"/>
        <end position="103"/>
    </location>
</feature>
<keyword evidence="1" id="KW-1133">Transmembrane helix</keyword>
<gene>
    <name evidence="3" type="ORF">UFOPK3376_01546</name>
</gene>